<evidence type="ECO:0000313" key="2">
    <source>
        <dbReference type="Proteomes" id="UP001152888"/>
    </source>
</evidence>
<dbReference type="AlphaFoldDB" id="A0A9P0LHZ5"/>
<keyword evidence="2" id="KW-1185">Reference proteome</keyword>
<dbReference type="Proteomes" id="UP001152888">
    <property type="component" value="Unassembled WGS sequence"/>
</dbReference>
<gene>
    <name evidence="1" type="ORF">ACAOBT_LOCUS21724</name>
</gene>
<proteinExistence type="predicted"/>
<reference evidence="1" key="1">
    <citation type="submission" date="2022-03" db="EMBL/GenBank/DDBJ databases">
        <authorList>
            <person name="Sayadi A."/>
        </authorList>
    </citation>
    <scope>NUCLEOTIDE SEQUENCE</scope>
</reference>
<accession>A0A9P0LHZ5</accession>
<sequence>MTSPVRDCGPYKTLQQGVSAHASSTSNLALNLCNVSYMVEYSRISP</sequence>
<name>A0A9P0LHZ5_ACAOB</name>
<evidence type="ECO:0000313" key="1">
    <source>
        <dbReference type="EMBL" id="CAH1993774.1"/>
    </source>
</evidence>
<protein>
    <submittedName>
        <fullName evidence="1">Uncharacterized protein</fullName>
    </submittedName>
</protein>
<dbReference type="EMBL" id="CAKOFQ010007184">
    <property type="protein sequence ID" value="CAH1993774.1"/>
    <property type="molecule type" value="Genomic_DNA"/>
</dbReference>
<organism evidence="1 2">
    <name type="scientific">Acanthoscelides obtectus</name>
    <name type="common">Bean weevil</name>
    <name type="synonym">Bruchus obtectus</name>
    <dbReference type="NCBI Taxonomy" id="200917"/>
    <lineage>
        <taxon>Eukaryota</taxon>
        <taxon>Metazoa</taxon>
        <taxon>Ecdysozoa</taxon>
        <taxon>Arthropoda</taxon>
        <taxon>Hexapoda</taxon>
        <taxon>Insecta</taxon>
        <taxon>Pterygota</taxon>
        <taxon>Neoptera</taxon>
        <taxon>Endopterygota</taxon>
        <taxon>Coleoptera</taxon>
        <taxon>Polyphaga</taxon>
        <taxon>Cucujiformia</taxon>
        <taxon>Chrysomeloidea</taxon>
        <taxon>Chrysomelidae</taxon>
        <taxon>Bruchinae</taxon>
        <taxon>Bruchini</taxon>
        <taxon>Acanthoscelides</taxon>
    </lineage>
</organism>
<comment type="caution">
    <text evidence="1">The sequence shown here is derived from an EMBL/GenBank/DDBJ whole genome shotgun (WGS) entry which is preliminary data.</text>
</comment>